<evidence type="ECO:0000313" key="6">
    <source>
        <dbReference type="EMBL" id="KAF5738969.1"/>
    </source>
</evidence>
<feature type="compositionally biased region" description="Low complexity" evidence="4">
    <location>
        <begin position="25"/>
        <end position="39"/>
    </location>
</feature>
<feature type="region of interest" description="Disordered" evidence="4">
    <location>
        <begin position="1"/>
        <end position="50"/>
    </location>
</feature>
<dbReference type="InterPro" id="IPR042560">
    <property type="entry name" value="Exo84_C_2"/>
</dbReference>
<evidence type="ECO:0000256" key="2">
    <source>
        <dbReference type="ARBA" id="ARBA00022448"/>
    </source>
</evidence>
<dbReference type="PANTHER" id="PTHR21426:SF13">
    <property type="entry name" value="OS08G0566700 PROTEIN"/>
    <property type="match status" value="1"/>
</dbReference>
<dbReference type="Gene3D" id="1.20.58.1220">
    <property type="entry name" value="Exo84p, C-terminal helical domain"/>
    <property type="match status" value="1"/>
</dbReference>
<keyword evidence="7" id="KW-1185">Reference proteome</keyword>
<dbReference type="GO" id="GO:0006887">
    <property type="term" value="P:exocytosis"/>
    <property type="evidence" value="ECO:0007669"/>
    <property type="project" value="UniProtKB-KW"/>
</dbReference>
<dbReference type="InterPro" id="IPR032403">
    <property type="entry name" value="Exo84_C"/>
</dbReference>
<comment type="caution">
    <text evidence="6">The sequence shown here is derived from an EMBL/GenBank/DDBJ whole genome shotgun (WGS) entry which is preliminary data.</text>
</comment>
<feature type="region of interest" description="Disordered" evidence="4">
    <location>
        <begin position="754"/>
        <end position="811"/>
    </location>
</feature>
<feature type="compositionally biased region" description="Low complexity" evidence="4">
    <location>
        <begin position="1"/>
        <end position="12"/>
    </location>
</feature>
<evidence type="ECO:0000256" key="3">
    <source>
        <dbReference type="ARBA" id="ARBA00022483"/>
    </source>
</evidence>
<dbReference type="SUPFAM" id="SSF74788">
    <property type="entry name" value="Cullin repeat-like"/>
    <property type="match status" value="1"/>
</dbReference>
<keyword evidence="3" id="KW-0268">Exocytosis</keyword>
<reference evidence="6 7" key="1">
    <citation type="journal article" date="2020" name="Nat. Commun.">
        <title>Genome of Tripterygium wilfordii and identification of cytochrome P450 involved in triptolide biosynthesis.</title>
        <authorList>
            <person name="Tu L."/>
            <person name="Su P."/>
            <person name="Zhang Z."/>
            <person name="Gao L."/>
            <person name="Wang J."/>
            <person name="Hu T."/>
            <person name="Zhou J."/>
            <person name="Zhang Y."/>
            <person name="Zhao Y."/>
            <person name="Liu Y."/>
            <person name="Song Y."/>
            <person name="Tong Y."/>
            <person name="Lu Y."/>
            <person name="Yang J."/>
            <person name="Xu C."/>
            <person name="Jia M."/>
            <person name="Peters R.J."/>
            <person name="Huang L."/>
            <person name="Gao W."/>
        </authorList>
    </citation>
    <scope>NUCLEOTIDE SEQUENCE [LARGE SCALE GENOMIC DNA]</scope>
    <source>
        <strain evidence="7">cv. XIE 37</strain>
        <tissue evidence="6">Leaf</tissue>
    </source>
</reference>
<dbReference type="PANTHER" id="PTHR21426">
    <property type="entry name" value="EXOCYST COMPLEX COMPONENT 8"/>
    <property type="match status" value="1"/>
</dbReference>
<evidence type="ECO:0000256" key="4">
    <source>
        <dbReference type="SAM" id="MobiDB-lite"/>
    </source>
</evidence>
<evidence type="ECO:0000313" key="7">
    <source>
        <dbReference type="Proteomes" id="UP000593562"/>
    </source>
</evidence>
<protein>
    <submittedName>
        <fullName evidence="6">Exocyst complex component EXO84B-like</fullName>
    </submittedName>
</protein>
<name>A0A7J7CYD5_TRIWF</name>
<dbReference type="InterPro" id="IPR016159">
    <property type="entry name" value="Cullin_repeat-like_dom_sf"/>
</dbReference>
<dbReference type="EMBL" id="JAAARO010000012">
    <property type="protein sequence ID" value="KAF5738969.1"/>
    <property type="molecule type" value="Genomic_DNA"/>
</dbReference>
<accession>A0A7J7CYD5</accession>
<dbReference type="AlphaFoldDB" id="A0A7J7CYD5"/>
<comment type="similarity">
    <text evidence="1">Belongs to the EXO84 family.</text>
</comment>
<feature type="domain" description="Exocyst component Exo84 C-terminal" evidence="5">
    <location>
        <begin position="155"/>
        <end position="356"/>
    </location>
</feature>
<dbReference type="GO" id="GO:0000145">
    <property type="term" value="C:exocyst"/>
    <property type="evidence" value="ECO:0007669"/>
    <property type="project" value="InterPro"/>
</dbReference>
<organism evidence="6 7">
    <name type="scientific">Tripterygium wilfordii</name>
    <name type="common">Thunder God vine</name>
    <dbReference type="NCBI Taxonomy" id="458696"/>
    <lineage>
        <taxon>Eukaryota</taxon>
        <taxon>Viridiplantae</taxon>
        <taxon>Streptophyta</taxon>
        <taxon>Embryophyta</taxon>
        <taxon>Tracheophyta</taxon>
        <taxon>Spermatophyta</taxon>
        <taxon>Magnoliopsida</taxon>
        <taxon>eudicotyledons</taxon>
        <taxon>Gunneridae</taxon>
        <taxon>Pentapetalae</taxon>
        <taxon>rosids</taxon>
        <taxon>fabids</taxon>
        <taxon>Celastrales</taxon>
        <taxon>Celastraceae</taxon>
        <taxon>Tripterygium</taxon>
    </lineage>
</organism>
<evidence type="ECO:0000256" key="1">
    <source>
        <dbReference type="ARBA" id="ARBA00007210"/>
    </source>
</evidence>
<feature type="compositionally biased region" description="Low complexity" evidence="4">
    <location>
        <begin position="785"/>
        <end position="811"/>
    </location>
</feature>
<dbReference type="OrthoDB" id="642193at2759"/>
<sequence length="811" mass="90852">MDSSLRTSSSRTSRFRFRDHDEMENSPQSESSSDISSPSSEREDEAELQSMTGKGIERLCTELLELKEASEEDFQGSIFANYSVFVGIFAEVESITNEVVQLKRKVSAHKGLLNDLDGIYLKFLSDESHETIESTMAEVALGDEQSSRSKMEAHISNVSETLDILLSENRIDEAIAVLEMEEENSQKMQFEDDFPHDVLKSYASAISERRVVLRLQLTLVAENPRTAKAEFQKVLSGLCRLGYSHLATQLLTKYYHSRIATGIRDMDCSKSLLYGQYIRELAKFVFSMISQAARSFVMLYGEKCPFASELIQWVSEEIEIFGSSFKNYVTSISEIRGGLGKAAEAVQIAVSYCSLLESQRLVLRPYLVKYILPCMEEVFQIHIEHFKKVIGIFAATDAWVLGRYLVSGLMKGWCPSTVIGEQSEYCLLTNSGWKFVTVLQTITEDVAPLSTLQMEGSVVGGLVDLFMEYIVILERAITHETNGMEKGGSRINLAESLQQEVSVLVNLSTLKQFFSSLVTTISGQTNHIDPGQNKIQSDGIQDTELDSCIMFLCDASTKLRAHFFQQFINRLMSLETGPIPGVGNYNESQVVRDGCHGVVPSVPFQVLFLELRKLCKLAEENVFELDWLIELLRELMEAIFVWTTNNKEMWANIGKNSASHRSDCSHQFILDIHFLVEIARYGRYFFGNPLTLAMLMKSALASVGLDTDRDVDDDDWAINIATETIQRLLEIEKTTATLNDDPLSISEEEIENEFESAGDSVLGDSNSVSEESLELKEDARATYASEVTRSSKTSISSSYFSPSGGSLDLEN</sequence>
<dbReference type="Proteomes" id="UP000593562">
    <property type="component" value="Unassembled WGS sequence"/>
</dbReference>
<evidence type="ECO:0000259" key="5">
    <source>
        <dbReference type="Pfam" id="PF16528"/>
    </source>
</evidence>
<dbReference type="InterPro" id="IPR033961">
    <property type="entry name" value="Exo84"/>
</dbReference>
<proteinExistence type="inferred from homology"/>
<dbReference type="InParanoid" id="A0A7J7CYD5"/>
<dbReference type="GO" id="GO:0006893">
    <property type="term" value="P:Golgi to plasma membrane transport"/>
    <property type="evidence" value="ECO:0007669"/>
    <property type="project" value="TreeGrafter"/>
</dbReference>
<dbReference type="GO" id="GO:0008104">
    <property type="term" value="P:intracellular protein localization"/>
    <property type="evidence" value="ECO:0007669"/>
    <property type="project" value="TreeGrafter"/>
</dbReference>
<dbReference type="Pfam" id="PF16528">
    <property type="entry name" value="Exo84_C"/>
    <property type="match status" value="1"/>
</dbReference>
<gene>
    <name evidence="6" type="ORF">HS088_TW12G00165</name>
</gene>
<keyword evidence="2" id="KW-0813">Transport</keyword>